<accession>A0A5J5F0U6</accession>
<dbReference type="OrthoDB" id="16820at2759"/>
<dbReference type="FunFam" id="3.50.50.60:FF:000115">
    <property type="entry name" value="Salicylate hydroxylase, putative"/>
    <property type="match status" value="1"/>
</dbReference>
<keyword evidence="6" id="KW-0812">Transmembrane</keyword>
<evidence type="ECO:0000313" key="9">
    <source>
        <dbReference type="Proteomes" id="UP000326924"/>
    </source>
</evidence>
<name>A0A5J5F0U6_9PEZI</name>
<comment type="caution">
    <text evidence="8">The sequence shown here is derived from an EMBL/GenBank/DDBJ whole genome shotgun (WGS) entry which is preliminary data.</text>
</comment>
<keyword evidence="6" id="KW-0472">Membrane</keyword>
<organism evidence="8 9">
    <name type="scientific">Sphaerosporella brunnea</name>
    <dbReference type="NCBI Taxonomy" id="1250544"/>
    <lineage>
        <taxon>Eukaryota</taxon>
        <taxon>Fungi</taxon>
        <taxon>Dikarya</taxon>
        <taxon>Ascomycota</taxon>
        <taxon>Pezizomycotina</taxon>
        <taxon>Pezizomycetes</taxon>
        <taxon>Pezizales</taxon>
        <taxon>Pyronemataceae</taxon>
        <taxon>Sphaerosporella</taxon>
    </lineage>
</organism>
<dbReference type="PANTHER" id="PTHR13789:SF242">
    <property type="entry name" value="FAD-BINDING DOMAIN-CONTAINING PROTEIN"/>
    <property type="match status" value="1"/>
</dbReference>
<dbReference type="PANTHER" id="PTHR13789">
    <property type="entry name" value="MONOOXYGENASE"/>
    <property type="match status" value="1"/>
</dbReference>
<keyword evidence="9" id="KW-1185">Reference proteome</keyword>
<keyword evidence="3" id="KW-0274">FAD</keyword>
<evidence type="ECO:0000313" key="8">
    <source>
        <dbReference type="EMBL" id="KAA8909281.1"/>
    </source>
</evidence>
<keyword evidence="6" id="KW-1133">Transmembrane helix</keyword>
<dbReference type="PRINTS" id="PR00420">
    <property type="entry name" value="RNGMNOXGNASE"/>
</dbReference>
<dbReference type="Gene3D" id="3.50.50.60">
    <property type="entry name" value="FAD/NAD(P)-binding domain"/>
    <property type="match status" value="1"/>
</dbReference>
<reference evidence="8 9" key="1">
    <citation type="submission" date="2019-09" db="EMBL/GenBank/DDBJ databases">
        <title>Draft genome of the ectomycorrhizal ascomycete Sphaerosporella brunnea.</title>
        <authorList>
            <consortium name="DOE Joint Genome Institute"/>
            <person name="Benucci G.M."/>
            <person name="Marozzi G."/>
            <person name="Antonielli L."/>
            <person name="Sanchez S."/>
            <person name="Marco P."/>
            <person name="Wang X."/>
            <person name="Falini L.B."/>
            <person name="Barry K."/>
            <person name="Haridas S."/>
            <person name="Lipzen A."/>
            <person name="Labutti K."/>
            <person name="Grigoriev I.V."/>
            <person name="Murat C."/>
            <person name="Martin F."/>
            <person name="Albertini E."/>
            <person name="Donnini D."/>
            <person name="Bonito G."/>
        </authorList>
    </citation>
    <scope>NUCLEOTIDE SEQUENCE [LARGE SCALE GENOMIC DNA]</scope>
    <source>
        <strain evidence="8 9">Sb_GMNB300</strain>
    </source>
</reference>
<evidence type="ECO:0000256" key="4">
    <source>
        <dbReference type="ARBA" id="ARBA00023002"/>
    </source>
</evidence>
<dbReference type="Proteomes" id="UP000326924">
    <property type="component" value="Unassembled WGS sequence"/>
</dbReference>
<dbReference type="Pfam" id="PF01494">
    <property type="entry name" value="FAD_binding_3"/>
    <property type="match status" value="1"/>
</dbReference>
<dbReference type="EMBL" id="VXIS01000059">
    <property type="protein sequence ID" value="KAA8909281.1"/>
    <property type="molecule type" value="Genomic_DNA"/>
</dbReference>
<dbReference type="GO" id="GO:0071949">
    <property type="term" value="F:FAD binding"/>
    <property type="evidence" value="ECO:0007669"/>
    <property type="project" value="InterPro"/>
</dbReference>
<dbReference type="GO" id="GO:0004497">
    <property type="term" value="F:monooxygenase activity"/>
    <property type="evidence" value="ECO:0007669"/>
    <property type="project" value="UniProtKB-KW"/>
</dbReference>
<feature type="transmembrane region" description="Helical" evidence="6">
    <location>
        <begin position="7"/>
        <end position="27"/>
    </location>
</feature>
<evidence type="ECO:0000259" key="7">
    <source>
        <dbReference type="Pfam" id="PF01494"/>
    </source>
</evidence>
<gene>
    <name evidence="8" type="ORF">FN846DRAFT_619019</name>
</gene>
<protein>
    <submittedName>
        <fullName evidence="8">FAD dependent oxidoreductase</fullName>
    </submittedName>
</protein>
<dbReference type="SUPFAM" id="SSF54373">
    <property type="entry name" value="FAD-linked reductases, C-terminal domain"/>
    <property type="match status" value="1"/>
</dbReference>
<evidence type="ECO:0000256" key="1">
    <source>
        <dbReference type="ARBA" id="ARBA00007992"/>
    </source>
</evidence>
<dbReference type="InParanoid" id="A0A5J5F0U6"/>
<evidence type="ECO:0000256" key="6">
    <source>
        <dbReference type="SAM" id="Phobius"/>
    </source>
</evidence>
<dbReference type="InterPro" id="IPR036188">
    <property type="entry name" value="FAD/NAD-bd_sf"/>
</dbReference>
<sequence length="429" mass="46891">MSQPSCRLNIIIVGAGLGGLGAAISLLRSGHSVLLLEAAQQISEIGAGIQCHPNAVRILRHWGLEAALRPYITRPECVNLLSWRGELLSSLPFGDAEQEWGAPFWDLRRSCLQKVLLQQAEALGARVRCAARVVGFLEAGGVLLDGGETLAADLVVGADGIYSKTREALLGRADPPRRTGDLAYRLLLDTQAMMADPDLAEMVKRPQVNYWLGPQKHAVTYALRGGTQLNIVLLVPDDMPDTTTVTPGNIDEMRAHYAGWDPRITKLLGFADSVHKWKLCISNGGVDSWSNAQATFVLLGDAVHAALPYLGSGAGMALEDAAFLGLVLGKIRNKAEVKTALKVYERARRNRTDRIIARGNVQQHLYHLPDGPEQQERDRRVRLHPTPDGEAMAWRDPGFAPFLLAYDVVADVEREWEAQARASVRSSLL</sequence>
<keyword evidence="4" id="KW-0560">Oxidoreductase</keyword>
<dbReference type="AlphaFoldDB" id="A0A5J5F0U6"/>
<comment type="similarity">
    <text evidence="1">Belongs to the paxM FAD-dependent monooxygenase family.</text>
</comment>
<dbReference type="SUPFAM" id="SSF51905">
    <property type="entry name" value="FAD/NAD(P)-binding domain"/>
    <property type="match status" value="1"/>
</dbReference>
<dbReference type="InterPro" id="IPR050493">
    <property type="entry name" value="FAD-dep_Monooxygenase_BioMet"/>
</dbReference>
<evidence type="ECO:0000256" key="2">
    <source>
        <dbReference type="ARBA" id="ARBA00022630"/>
    </source>
</evidence>
<dbReference type="InterPro" id="IPR002938">
    <property type="entry name" value="FAD-bd"/>
</dbReference>
<keyword evidence="5" id="KW-0503">Monooxygenase</keyword>
<evidence type="ECO:0000256" key="5">
    <source>
        <dbReference type="ARBA" id="ARBA00023033"/>
    </source>
</evidence>
<proteinExistence type="inferred from homology"/>
<keyword evidence="2" id="KW-0285">Flavoprotein</keyword>
<evidence type="ECO:0000256" key="3">
    <source>
        <dbReference type="ARBA" id="ARBA00022827"/>
    </source>
</evidence>
<feature type="domain" description="FAD-binding" evidence="7">
    <location>
        <begin position="9"/>
        <end position="357"/>
    </location>
</feature>